<dbReference type="PROSITE" id="PS51155">
    <property type="entry name" value="CHIT_BIND_RR_2"/>
    <property type="match status" value="1"/>
</dbReference>
<feature type="compositionally biased region" description="Basic and acidic residues" evidence="4">
    <location>
        <begin position="160"/>
        <end position="214"/>
    </location>
</feature>
<dbReference type="PANTHER" id="PTHR12236:SF95">
    <property type="entry name" value="CUTICULAR PROTEIN 76BD, ISOFORM C-RELATED"/>
    <property type="match status" value="1"/>
</dbReference>
<evidence type="ECO:0000313" key="7">
    <source>
        <dbReference type="Proteomes" id="UP000037510"/>
    </source>
</evidence>
<keyword evidence="7" id="KW-1185">Reference proteome</keyword>
<dbReference type="GO" id="GO:0042302">
    <property type="term" value="F:structural constituent of cuticle"/>
    <property type="evidence" value="ECO:0007669"/>
    <property type="project" value="UniProtKB-UniRule"/>
</dbReference>
<name>A0A0L7LPK7_OPEBR</name>
<reference evidence="6 7" key="1">
    <citation type="journal article" date="2015" name="Genome Biol. Evol.">
        <title>The genome of winter moth (Operophtera brumata) provides a genomic perspective on sexual dimorphism and phenology.</title>
        <authorList>
            <person name="Derks M.F."/>
            <person name="Smit S."/>
            <person name="Salis L."/>
            <person name="Schijlen E."/>
            <person name="Bossers A."/>
            <person name="Mateman C."/>
            <person name="Pijl A.S."/>
            <person name="de Ridder D."/>
            <person name="Groenen M.A."/>
            <person name="Visser M.E."/>
            <person name="Megens H.J."/>
        </authorList>
    </citation>
    <scope>NUCLEOTIDE SEQUENCE [LARGE SCALE GENOMIC DNA]</scope>
    <source>
        <strain evidence="6">WM2013NL</strain>
        <tissue evidence="6">Head and thorax</tissue>
    </source>
</reference>
<accession>A0A0L7LPK7</accession>
<protein>
    <submittedName>
        <fullName evidence="6">Putative cuticle protein</fullName>
    </submittedName>
</protein>
<evidence type="ECO:0000256" key="4">
    <source>
        <dbReference type="SAM" id="MobiDB-lite"/>
    </source>
</evidence>
<evidence type="ECO:0000256" key="2">
    <source>
        <dbReference type="ARBA" id="ARBA00022729"/>
    </source>
</evidence>
<dbReference type="Proteomes" id="UP000037510">
    <property type="component" value="Unassembled WGS sequence"/>
</dbReference>
<dbReference type="EMBL" id="JTDY01000446">
    <property type="protein sequence ID" value="KOB77136.1"/>
    <property type="molecule type" value="Genomic_DNA"/>
</dbReference>
<dbReference type="InterPro" id="IPR051217">
    <property type="entry name" value="Insect_Cuticle_Struc_Prot"/>
</dbReference>
<keyword evidence="2 5" id="KW-0732">Signal</keyword>
<evidence type="ECO:0000256" key="1">
    <source>
        <dbReference type="ARBA" id="ARBA00022460"/>
    </source>
</evidence>
<organism evidence="6 7">
    <name type="scientific">Operophtera brumata</name>
    <name type="common">Winter moth</name>
    <name type="synonym">Phalaena brumata</name>
    <dbReference type="NCBI Taxonomy" id="104452"/>
    <lineage>
        <taxon>Eukaryota</taxon>
        <taxon>Metazoa</taxon>
        <taxon>Ecdysozoa</taxon>
        <taxon>Arthropoda</taxon>
        <taxon>Hexapoda</taxon>
        <taxon>Insecta</taxon>
        <taxon>Pterygota</taxon>
        <taxon>Neoptera</taxon>
        <taxon>Endopterygota</taxon>
        <taxon>Lepidoptera</taxon>
        <taxon>Glossata</taxon>
        <taxon>Ditrysia</taxon>
        <taxon>Geometroidea</taxon>
        <taxon>Geometridae</taxon>
        <taxon>Larentiinae</taxon>
        <taxon>Operophtera</taxon>
    </lineage>
</organism>
<evidence type="ECO:0000256" key="5">
    <source>
        <dbReference type="SAM" id="SignalP"/>
    </source>
</evidence>
<sequence length="387" mass="43189">MIVKIPLLLALCVCIKDVASASFSKVFVQSGLDYPVEYVQYGAPSVSYSPQIAQLTAAPVGSVVPYSSNYVPCGTPCIYPGQVASIAPSANIIQYQAPSLPVVVAPSRSAQRELSDGSVVRGGYSFLQPDGFVREVKYEADDLRGFNAVVKNYVPVSVETKHDQAEKEPAPCPDIKNEHLTHESPVEKPEKTEESHEEPSHESHPTEPSHENLKADTPNEQEVNHEEHSESIELHEQPHEEHHETHEEHHELHEEPHEEHHETHEEHHEEPDKELLEVHEEHEATPEAHEGIVEESHEGHVQPIENESHEEQPKEELSHESHIEAEAHENHENNIAVAENSIENSNILVPYNDIIKCVQAAINGAKEVSSPHKAESPLTYIILNKPC</sequence>
<dbReference type="InterPro" id="IPR031311">
    <property type="entry name" value="CHIT_BIND_RR_consensus"/>
</dbReference>
<dbReference type="Pfam" id="PF00379">
    <property type="entry name" value="Chitin_bind_4"/>
    <property type="match status" value="1"/>
</dbReference>
<dbReference type="GO" id="GO:0031012">
    <property type="term" value="C:extracellular matrix"/>
    <property type="evidence" value="ECO:0007669"/>
    <property type="project" value="TreeGrafter"/>
</dbReference>
<dbReference type="InterPro" id="IPR000618">
    <property type="entry name" value="Insect_cuticle"/>
</dbReference>
<dbReference type="PANTHER" id="PTHR12236">
    <property type="entry name" value="STRUCTURAL CONTITUENT OF CUTICLE"/>
    <property type="match status" value="1"/>
</dbReference>
<dbReference type="GO" id="GO:0005615">
    <property type="term" value="C:extracellular space"/>
    <property type="evidence" value="ECO:0007669"/>
    <property type="project" value="TreeGrafter"/>
</dbReference>
<evidence type="ECO:0000256" key="3">
    <source>
        <dbReference type="PROSITE-ProRule" id="PRU00497"/>
    </source>
</evidence>
<feature type="compositionally biased region" description="Basic and acidic residues" evidence="4">
    <location>
        <begin position="222"/>
        <end position="320"/>
    </location>
</feature>
<keyword evidence="1 3" id="KW-0193">Cuticle</keyword>
<dbReference type="PROSITE" id="PS00233">
    <property type="entry name" value="CHIT_BIND_RR_1"/>
    <property type="match status" value="1"/>
</dbReference>
<gene>
    <name evidence="6" type="ORF">OBRU01_04585</name>
</gene>
<dbReference type="AlphaFoldDB" id="A0A0L7LPK7"/>
<feature type="signal peptide" evidence="5">
    <location>
        <begin position="1"/>
        <end position="21"/>
    </location>
</feature>
<comment type="caution">
    <text evidence="6">The sequence shown here is derived from an EMBL/GenBank/DDBJ whole genome shotgun (WGS) entry which is preliminary data.</text>
</comment>
<evidence type="ECO:0000313" key="6">
    <source>
        <dbReference type="EMBL" id="KOB77136.1"/>
    </source>
</evidence>
<proteinExistence type="predicted"/>
<feature type="region of interest" description="Disordered" evidence="4">
    <location>
        <begin position="160"/>
        <end position="320"/>
    </location>
</feature>
<feature type="chain" id="PRO_5005573527" evidence="5">
    <location>
        <begin position="22"/>
        <end position="387"/>
    </location>
</feature>